<organism evidence="2 3">
    <name type="scientific">Xenorhabdus mauleonii</name>
    <dbReference type="NCBI Taxonomy" id="351675"/>
    <lineage>
        <taxon>Bacteria</taxon>
        <taxon>Pseudomonadati</taxon>
        <taxon>Pseudomonadota</taxon>
        <taxon>Gammaproteobacteria</taxon>
        <taxon>Enterobacterales</taxon>
        <taxon>Morganellaceae</taxon>
        <taxon>Xenorhabdus</taxon>
    </lineage>
</organism>
<keyword evidence="4" id="KW-1185">Reference proteome</keyword>
<gene>
    <name evidence="2" type="ORF">SAMN05421680_13343</name>
    <name evidence="1" type="ORF">Xmau_04229</name>
</gene>
<dbReference type="EMBL" id="FORG01000033">
    <property type="protein sequence ID" value="SFK17139.1"/>
    <property type="molecule type" value="Genomic_DNA"/>
</dbReference>
<reference evidence="3" key="1">
    <citation type="submission" date="2016-10" db="EMBL/GenBank/DDBJ databases">
        <authorList>
            <person name="Varghese N."/>
            <person name="Submissions S."/>
        </authorList>
    </citation>
    <scope>NUCLEOTIDE SEQUENCE [LARGE SCALE GENOMIC DNA]</scope>
    <source>
        <strain evidence="3">DSM 17908</strain>
    </source>
</reference>
<evidence type="ECO:0000313" key="4">
    <source>
        <dbReference type="Proteomes" id="UP000224607"/>
    </source>
</evidence>
<dbReference type="STRING" id="351675.SAMN05421680_13343"/>
<dbReference type="EMBL" id="NITY01000027">
    <property type="protein sequence ID" value="PHM36559.1"/>
    <property type="molecule type" value="Genomic_DNA"/>
</dbReference>
<dbReference type="AlphaFoldDB" id="A0A1I3XCS1"/>
<sequence length="100" mass="11856">MKMYLVKLDFFEVCDNERMFTDSKEYVIVEKSESRVVEKFIKFNNALLMSVTQYDLFTEPKKIKFIMSAYNVNGEVIFVETLPIEVKNTLELIEILNRVN</sequence>
<protein>
    <submittedName>
        <fullName evidence="2">Uncharacterized protein</fullName>
    </submittedName>
</protein>
<evidence type="ECO:0000313" key="2">
    <source>
        <dbReference type="EMBL" id="SFK17139.1"/>
    </source>
</evidence>
<accession>A0A1I3XCS1</accession>
<proteinExistence type="predicted"/>
<dbReference type="RefSeq" id="WP_244590728.1">
    <property type="nucleotide sequence ID" value="NZ_CAWNQB010000020.1"/>
</dbReference>
<dbReference type="Proteomes" id="UP000224607">
    <property type="component" value="Unassembled WGS sequence"/>
</dbReference>
<reference evidence="1 4" key="3">
    <citation type="journal article" date="2017" name="Nat. Microbiol.">
        <title>Natural product diversity associated with the nematode symbionts Photorhabdus and Xenorhabdus.</title>
        <authorList>
            <person name="Tobias N.J."/>
            <person name="Wolff H."/>
            <person name="Djahanschiri B."/>
            <person name="Grundmann F."/>
            <person name="Kronenwerth M."/>
            <person name="Shi Y.M."/>
            <person name="Simonyi S."/>
            <person name="Grun P."/>
            <person name="Shapiro-Ilan D."/>
            <person name="Pidot S.J."/>
            <person name="Stinear T.P."/>
            <person name="Ebersberger I."/>
            <person name="Bode H.B."/>
        </authorList>
    </citation>
    <scope>NUCLEOTIDE SEQUENCE [LARGE SCALE GENOMIC DNA]</scope>
    <source>
        <strain evidence="1 4">DSM 17908</strain>
    </source>
</reference>
<evidence type="ECO:0000313" key="3">
    <source>
        <dbReference type="Proteomes" id="UP000198919"/>
    </source>
</evidence>
<name>A0A1I3XCS1_9GAMM</name>
<dbReference type="Proteomes" id="UP000198919">
    <property type="component" value="Unassembled WGS sequence"/>
</dbReference>
<evidence type="ECO:0000313" key="1">
    <source>
        <dbReference type="EMBL" id="PHM36559.1"/>
    </source>
</evidence>
<reference evidence="2" key="2">
    <citation type="submission" date="2016-10" db="EMBL/GenBank/DDBJ databases">
        <authorList>
            <person name="de Groot N.N."/>
        </authorList>
    </citation>
    <scope>NUCLEOTIDE SEQUENCE [LARGE SCALE GENOMIC DNA]</scope>
    <source>
        <strain evidence="2">DSM 17908</strain>
    </source>
</reference>